<dbReference type="Proteomes" id="UP001464387">
    <property type="component" value="Unassembled WGS sequence"/>
</dbReference>
<comment type="caution">
    <text evidence="1">The sequence shown here is derived from an EMBL/GenBank/DDBJ whole genome shotgun (WGS) entry which is preliminary data.</text>
</comment>
<protein>
    <submittedName>
        <fullName evidence="1">Uncharacterized protein</fullName>
    </submittedName>
</protein>
<organism evidence="1 2">
    <name type="scientific">Mesorhizobium opportunistum</name>
    <dbReference type="NCBI Taxonomy" id="593909"/>
    <lineage>
        <taxon>Bacteria</taxon>
        <taxon>Pseudomonadati</taxon>
        <taxon>Pseudomonadota</taxon>
        <taxon>Alphaproteobacteria</taxon>
        <taxon>Hyphomicrobiales</taxon>
        <taxon>Phyllobacteriaceae</taxon>
        <taxon>Mesorhizobium</taxon>
    </lineage>
</organism>
<accession>A0ABV1YJI5</accession>
<name>A0ABV1YJI5_9HYPH</name>
<reference evidence="1 2" key="1">
    <citation type="journal article" date="2024" name="Proc. Natl. Acad. Sci. U.S.A.">
        <title>The evolutionary genomics of adaptation to stress in wild rhizobium bacteria.</title>
        <authorList>
            <person name="Kehlet-Delgado H."/>
            <person name="Montoya A.P."/>
            <person name="Jensen K.T."/>
            <person name="Wendlandt C.E."/>
            <person name="Dexheimer C."/>
            <person name="Roberts M."/>
            <person name="Torres Martinez L."/>
            <person name="Friesen M.L."/>
            <person name="Griffitts J.S."/>
            <person name="Porter S.S."/>
        </authorList>
    </citation>
    <scope>NUCLEOTIDE SEQUENCE [LARGE SCALE GENOMIC DNA]</scope>
    <source>
        <strain evidence="1 2">M0729</strain>
    </source>
</reference>
<keyword evidence="2" id="KW-1185">Reference proteome</keyword>
<sequence length="129" mass="13648">MLAGIDVQTAAAETLGTRLASIDIYTVGALLHRLNLQFRDSARLDRQVARDCDIAAQNAAAKALRASGFCQLVGTVLTSAFAIAGAGLSFQGARKAQARFDAEIGGWKARNGKTSFQTEVPKRATKPDP</sequence>
<feature type="non-terminal residue" evidence="1">
    <location>
        <position position="129"/>
    </location>
</feature>
<evidence type="ECO:0000313" key="2">
    <source>
        <dbReference type="Proteomes" id="UP001464387"/>
    </source>
</evidence>
<evidence type="ECO:0000313" key="1">
    <source>
        <dbReference type="EMBL" id="MER8935259.1"/>
    </source>
</evidence>
<dbReference type="EMBL" id="JAMYPJ010000030">
    <property type="protein sequence ID" value="MER8935259.1"/>
    <property type="molecule type" value="Genomic_DNA"/>
</dbReference>
<proteinExistence type="predicted"/>
<gene>
    <name evidence="1" type="ORF">NKI33_20085</name>
</gene>
<dbReference type="RefSeq" id="WP_352657397.1">
    <property type="nucleotide sequence ID" value="NZ_JAMYMY010000033.1"/>
</dbReference>